<dbReference type="GO" id="GO:0004540">
    <property type="term" value="F:RNA nuclease activity"/>
    <property type="evidence" value="ECO:0007669"/>
    <property type="project" value="InterPro"/>
</dbReference>
<dbReference type="SMART" id="SM00316">
    <property type="entry name" value="S1"/>
    <property type="match status" value="1"/>
</dbReference>
<evidence type="ECO:0000256" key="13">
    <source>
        <dbReference type="ARBA" id="ARBA00022801"/>
    </source>
</evidence>
<dbReference type="Gene3D" id="3.40.1260.20">
    <property type="entry name" value="Ribonuclease E, catalytic domain"/>
    <property type="match status" value="1"/>
</dbReference>
<dbReference type="InterPro" id="IPR002792">
    <property type="entry name" value="TRAM_dom"/>
</dbReference>
<dbReference type="PANTHER" id="PTHR30001:SF0">
    <property type="entry name" value="RIBONUCLEASE G"/>
    <property type="match status" value="1"/>
</dbReference>
<gene>
    <name evidence="20" type="ORF">SAMN00768000_0676</name>
</gene>
<evidence type="ECO:0000256" key="11">
    <source>
        <dbReference type="ARBA" id="ARBA00022730"/>
    </source>
</evidence>
<dbReference type="GO" id="GO:0019843">
    <property type="term" value="F:rRNA binding"/>
    <property type="evidence" value="ECO:0007669"/>
    <property type="project" value="UniProtKB-KW"/>
</dbReference>
<dbReference type="GO" id="GO:0006364">
    <property type="term" value="P:rRNA processing"/>
    <property type="evidence" value="ECO:0007669"/>
    <property type="project" value="UniProtKB-KW"/>
</dbReference>
<dbReference type="STRING" id="28034.BFX07_04940"/>
<proteinExistence type="inferred from homology"/>
<dbReference type="Pfam" id="PF01938">
    <property type="entry name" value="TRAM"/>
    <property type="match status" value="1"/>
</dbReference>
<keyword evidence="11" id="KW-0699">rRNA-binding</keyword>
<dbReference type="Gene3D" id="2.40.50.140">
    <property type="entry name" value="Nucleic acid-binding proteins"/>
    <property type="match status" value="1"/>
</dbReference>
<dbReference type="SUPFAM" id="SSF50249">
    <property type="entry name" value="Nucleic acid-binding proteins"/>
    <property type="match status" value="1"/>
</dbReference>
<dbReference type="InterPro" id="IPR004659">
    <property type="entry name" value="RNase_E/G"/>
</dbReference>
<dbReference type="PROSITE" id="PS50926">
    <property type="entry name" value="TRAM"/>
    <property type="match status" value="1"/>
</dbReference>
<dbReference type="GO" id="GO:0016787">
    <property type="term" value="F:hydrolase activity"/>
    <property type="evidence" value="ECO:0007669"/>
    <property type="project" value="UniProtKB-KW"/>
</dbReference>
<evidence type="ECO:0000256" key="16">
    <source>
        <dbReference type="PROSITE-ProRule" id="PRU00117"/>
    </source>
</evidence>
<keyword evidence="21" id="KW-1185">Reference proteome</keyword>
<dbReference type="RefSeq" id="WP_020376549.1">
    <property type="nucleotide sequence ID" value="NZ_FWWY01000001.1"/>
</dbReference>
<evidence type="ECO:0000256" key="9">
    <source>
        <dbReference type="ARBA" id="ARBA00022722"/>
    </source>
</evidence>
<keyword evidence="12" id="KW-0255">Endonuclease</keyword>
<evidence type="ECO:0000259" key="19">
    <source>
        <dbReference type="PROSITE" id="PS50926"/>
    </source>
</evidence>
<evidence type="ECO:0000256" key="5">
    <source>
        <dbReference type="ARBA" id="ARBA00022490"/>
    </source>
</evidence>
<evidence type="ECO:0000256" key="1">
    <source>
        <dbReference type="ARBA" id="ARBA00001946"/>
    </source>
</evidence>
<dbReference type="Proteomes" id="UP000192660">
    <property type="component" value="Unassembled WGS sequence"/>
</dbReference>
<dbReference type="GO" id="GO:0008033">
    <property type="term" value="P:tRNA processing"/>
    <property type="evidence" value="ECO:0007669"/>
    <property type="project" value="UniProtKB-KW"/>
</dbReference>
<reference evidence="21" key="1">
    <citation type="submission" date="2017-04" db="EMBL/GenBank/DDBJ databases">
        <authorList>
            <person name="Varghese N."/>
            <person name="Submissions S."/>
        </authorList>
    </citation>
    <scope>NUCLEOTIDE SEQUENCE [LARGE SCALE GENOMIC DNA]</scope>
    <source>
        <strain evidence="21">DSM 9293</strain>
    </source>
</reference>
<organism evidence="20 21">
    <name type="scientific">Sulfobacillus thermosulfidooxidans (strain DSM 9293 / VKM B-1269 / AT-1)</name>
    <dbReference type="NCBI Taxonomy" id="929705"/>
    <lineage>
        <taxon>Bacteria</taxon>
        <taxon>Bacillati</taxon>
        <taxon>Bacillota</taxon>
        <taxon>Clostridia</taxon>
        <taxon>Eubacteriales</taxon>
        <taxon>Clostridiales Family XVII. Incertae Sedis</taxon>
        <taxon>Sulfobacillus</taxon>
    </lineage>
</organism>
<evidence type="ECO:0000256" key="3">
    <source>
        <dbReference type="ARBA" id="ARBA00005663"/>
    </source>
</evidence>
<dbReference type="Pfam" id="PF10150">
    <property type="entry name" value="RNase_E_G"/>
    <property type="match status" value="1"/>
</dbReference>
<dbReference type="OrthoDB" id="9804278at2"/>
<evidence type="ECO:0000259" key="18">
    <source>
        <dbReference type="PROSITE" id="PS50126"/>
    </source>
</evidence>
<comment type="subcellular location">
    <subcellularLocation>
        <location evidence="2">Cytoplasm</location>
    </subcellularLocation>
</comment>
<keyword evidence="6" id="KW-0698">rRNA processing</keyword>
<dbReference type="PANTHER" id="PTHR30001">
    <property type="entry name" value="RIBONUCLEASE"/>
    <property type="match status" value="1"/>
</dbReference>
<keyword evidence="8" id="KW-0819">tRNA processing</keyword>
<keyword evidence="13" id="KW-0378">Hydrolase</keyword>
<dbReference type="InterPro" id="IPR003029">
    <property type="entry name" value="S1_domain"/>
</dbReference>
<dbReference type="EMBL" id="FWWY01000001">
    <property type="protein sequence ID" value="SMC02603.1"/>
    <property type="molecule type" value="Genomic_DNA"/>
</dbReference>
<evidence type="ECO:0000256" key="14">
    <source>
        <dbReference type="ARBA" id="ARBA00022842"/>
    </source>
</evidence>
<accession>A0A1W1WA52</accession>
<protein>
    <recommendedName>
        <fullName evidence="4">Ribonuclease G</fullName>
    </recommendedName>
</protein>
<evidence type="ECO:0000256" key="12">
    <source>
        <dbReference type="ARBA" id="ARBA00022759"/>
    </source>
</evidence>
<dbReference type="Pfam" id="PF20833">
    <property type="entry name" value="RNase_E_G_Thio"/>
    <property type="match status" value="1"/>
</dbReference>
<evidence type="ECO:0000256" key="2">
    <source>
        <dbReference type="ARBA" id="ARBA00004496"/>
    </source>
</evidence>
<dbReference type="InterPro" id="IPR019307">
    <property type="entry name" value="RNA-bd_AU-1/RNase_E/G"/>
</dbReference>
<keyword evidence="9" id="KW-0540">Nuclease</keyword>
<keyword evidence="14" id="KW-0460">Magnesium</keyword>
<keyword evidence="10" id="KW-0479">Metal-binding</keyword>
<evidence type="ECO:0000256" key="10">
    <source>
        <dbReference type="ARBA" id="ARBA00022723"/>
    </source>
</evidence>
<feature type="domain" description="TRAM" evidence="19">
    <location>
        <begin position="545"/>
        <end position="607"/>
    </location>
</feature>
<evidence type="ECO:0000256" key="8">
    <source>
        <dbReference type="ARBA" id="ARBA00022694"/>
    </source>
</evidence>
<evidence type="ECO:0000256" key="7">
    <source>
        <dbReference type="ARBA" id="ARBA00022555"/>
    </source>
</evidence>
<dbReference type="InterPro" id="IPR012340">
    <property type="entry name" value="NA-bd_OB-fold"/>
</dbReference>
<sequence>MTRRKRRRWGILPAESMDSMGAANRDAGVESPGAAASLNQDDSAPLAPEPKVFKELLVNYEPHESRLAILEAGQLVEFYIERDDEEQSAGNIYKGKVENVLPGMRAAFVNLGLEKNGFLYVDDAHAEERDHKKSRPIQDVLKVGQEIVVQIVKEAIGNKGARVTTNISLPGRYLVLTPYSETIGVSRRIDSERERERLRSIAEKIRPKGMGLIVRTVAEGASQKALIRDLAYLRRMWTRIKHKARVMKAPALLHREASLIARTIRDHLDESVDRFVIDDEQAFYRAREIAETISPALKHRIELDNGTVPLFELRGVEAELDRAVKRRVWLKCGGYLVIDETEALTVIDVNTGKNVGSTDLSDTVLATNKEAAIEIARQLRLRDISGIVIIDFIDMENEEDQAEVLKTFQRALRHDRTRVTVLGLTRLGLLEMTRKKVRESLLNQLTRVCPQCDGRGHVLSEEVIARRLRQRIVERLKESGAEAILAEANPAIASHLIGPGGTNLKELERNTGRAVFVRGAQDCEMEEIKIIKVGTREEVERLALPVHEGQRLEVLVQERHASNAKDGIARLEGYVVDIESAGDKVGEVVQVEIVRALRTFATARIVEDHKESLIDLAPVPLDEVETYSNMLPPPCSEV</sequence>
<dbReference type="GO" id="GO:0000049">
    <property type="term" value="F:tRNA binding"/>
    <property type="evidence" value="ECO:0007669"/>
    <property type="project" value="UniProtKB-KW"/>
</dbReference>
<comment type="similarity">
    <text evidence="3">Belongs to the RNase E/G family. RNase G subfamily.</text>
</comment>
<evidence type="ECO:0000256" key="6">
    <source>
        <dbReference type="ARBA" id="ARBA00022552"/>
    </source>
</evidence>
<evidence type="ECO:0000256" key="15">
    <source>
        <dbReference type="ARBA" id="ARBA00022884"/>
    </source>
</evidence>
<evidence type="ECO:0000313" key="21">
    <source>
        <dbReference type="Proteomes" id="UP000192660"/>
    </source>
</evidence>
<feature type="domain" description="S1 motif" evidence="18">
    <location>
        <begin position="90"/>
        <end position="172"/>
    </location>
</feature>
<comment type="cofactor">
    <cofactor evidence="1">
        <name>Mg(2+)</name>
        <dbReference type="ChEBI" id="CHEBI:18420"/>
    </cofactor>
</comment>
<dbReference type="CDD" id="cd04453">
    <property type="entry name" value="S1_RNase_E"/>
    <property type="match status" value="1"/>
</dbReference>
<dbReference type="NCBIfam" id="TIGR00757">
    <property type="entry name" value="RNaseEG"/>
    <property type="match status" value="1"/>
</dbReference>
<dbReference type="PROSITE" id="PS50084">
    <property type="entry name" value="KH_TYPE_1"/>
    <property type="match status" value="1"/>
</dbReference>
<evidence type="ECO:0000256" key="17">
    <source>
        <dbReference type="SAM" id="MobiDB-lite"/>
    </source>
</evidence>
<evidence type="ECO:0000313" key="20">
    <source>
        <dbReference type="EMBL" id="SMC02603.1"/>
    </source>
</evidence>
<keyword evidence="5" id="KW-0963">Cytoplasm</keyword>
<dbReference type="InterPro" id="IPR048583">
    <property type="entry name" value="RNase_E_G_thioredoxin-like"/>
</dbReference>
<feature type="region of interest" description="Disordered" evidence="17">
    <location>
        <begin position="20"/>
        <end position="45"/>
    </location>
</feature>
<dbReference type="GO" id="GO:0004519">
    <property type="term" value="F:endonuclease activity"/>
    <property type="evidence" value="ECO:0007669"/>
    <property type="project" value="UniProtKB-KW"/>
</dbReference>
<dbReference type="GO" id="GO:0005737">
    <property type="term" value="C:cytoplasm"/>
    <property type="evidence" value="ECO:0007669"/>
    <property type="project" value="UniProtKB-SubCell"/>
</dbReference>
<name>A0A1W1WA52_SULTA</name>
<dbReference type="GO" id="GO:0046872">
    <property type="term" value="F:metal ion binding"/>
    <property type="evidence" value="ECO:0007669"/>
    <property type="project" value="UniProtKB-KW"/>
</dbReference>
<dbReference type="PROSITE" id="PS50126">
    <property type="entry name" value="S1"/>
    <property type="match status" value="1"/>
</dbReference>
<keyword evidence="7" id="KW-0820">tRNA-binding</keyword>
<evidence type="ECO:0000256" key="4">
    <source>
        <dbReference type="ARBA" id="ARBA00017719"/>
    </source>
</evidence>
<dbReference type="AlphaFoldDB" id="A0A1W1WA52"/>
<keyword evidence="15 16" id="KW-0694">RNA-binding</keyword>